<dbReference type="EMBL" id="CAJVPT010036063">
    <property type="protein sequence ID" value="CAG8713485.1"/>
    <property type="molecule type" value="Genomic_DNA"/>
</dbReference>
<evidence type="ECO:0000313" key="1">
    <source>
        <dbReference type="EMBL" id="CAG8713485.1"/>
    </source>
</evidence>
<comment type="caution">
    <text evidence="1">The sequence shown here is derived from an EMBL/GenBank/DDBJ whole genome shotgun (WGS) entry which is preliminary data.</text>
</comment>
<accession>A0ACA9PKQ7</accession>
<keyword evidence="2" id="KW-1185">Reference proteome</keyword>
<sequence length="50" mass="5775">LAWKDLTLSRYVGLQEAEDDARNDVVVRRKGDENMGRYSTGRKDLLYTSL</sequence>
<evidence type="ECO:0000313" key="2">
    <source>
        <dbReference type="Proteomes" id="UP000789525"/>
    </source>
</evidence>
<name>A0ACA9PKQ7_9GLOM</name>
<organism evidence="1 2">
    <name type="scientific">Acaulospora colombiana</name>
    <dbReference type="NCBI Taxonomy" id="27376"/>
    <lineage>
        <taxon>Eukaryota</taxon>
        <taxon>Fungi</taxon>
        <taxon>Fungi incertae sedis</taxon>
        <taxon>Mucoromycota</taxon>
        <taxon>Glomeromycotina</taxon>
        <taxon>Glomeromycetes</taxon>
        <taxon>Diversisporales</taxon>
        <taxon>Acaulosporaceae</taxon>
        <taxon>Acaulospora</taxon>
    </lineage>
</organism>
<reference evidence="1" key="1">
    <citation type="submission" date="2021-06" db="EMBL/GenBank/DDBJ databases">
        <authorList>
            <person name="Kallberg Y."/>
            <person name="Tangrot J."/>
            <person name="Rosling A."/>
        </authorList>
    </citation>
    <scope>NUCLEOTIDE SEQUENCE</scope>
    <source>
        <strain evidence="1">CL356</strain>
    </source>
</reference>
<feature type="non-terminal residue" evidence="1">
    <location>
        <position position="1"/>
    </location>
</feature>
<protein>
    <submittedName>
        <fullName evidence="1">6456_t:CDS:1</fullName>
    </submittedName>
</protein>
<gene>
    <name evidence="1" type="ORF">ACOLOM_LOCUS10793</name>
</gene>
<dbReference type="Proteomes" id="UP000789525">
    <property type="component" value="Unassembled WGS sequence"/>
</dbReference>
<proteinExistence type="predicted"/>